<accession>A0AA39V261</accession>
<dbReference type="GO" id="GO:0000070">
    <property type="term" value="P:mitotic sister chromatid segregation"/>
    <property type="evidence" value="ECO:0007669"/>
    <property type="project" value="TreeGrafter"/>
</dbReference>
<keyword evidence="2" id="KW-1185">Reference proteome</keyword>
<evidence type="ECO:0000313" key="1">
    <source>
        <dbReference type="EMBL" id="KAK0512922.1"/>
    </source>
</evidence>
<dbReference type="GO" id="GO:0034080">
    <property type="term" value="P:CENP-A containing chromatin assembly"/>
    <property type="evidence" value="ECO:0007669"/>
    <property type="project" value="TreeGrafter"/>
</dbReference>
<dbReference type="EMBL" id="JAFEKC020000009">
    <property type="protein sequence ID" value="KAK0512922.1"/>
    <property type="molecule type" value="Genomic_DNA"/>
</dbReference>
<organism evidence="1 2">
    <name type="scientific">Cladonia borealis</name>
    <dbReference type="NCBI Taxonomy" id="184061"/>
    <lineage>
        <taxon>Eukaryota</taxon>
        <taxon>Fungi</taxon>
        <taxon>Dikarya</taxon>
        <taxon>Ascomycota</taxon>
        <taxon>Pezizomycotina</taxon>
        <taxon>Lecanoromycetes</taxon>
        <taxon>OSLEUM clade</taxon>
        <taxon>Lecanoromycetidae</taxon>
        <taxon>Lecanorales</taxon>
        <taxon>Lecanorineae</taxon>
        <taxon>Cladoniaceae</taxon>
        <taxon>Cladonia</taxon>
    </lineage>
</organism>
<dbReference type="AlphaFoldDB" id="A0AA39V261"/>
<name>A0AA39V261_9LECA</name>
<dbReference type="Proteomes" id="UP001166286">
    <property type="component" value="Unassembled WGS sequence"/>
</dbReference>
<dbReference type="PANTHER" id="PTHR48208">
    <property type="entry name" value="CENTROMERE PROTEIN I"/>
    <property type="match status" value="1"/>
</dbReference>
<evidence type="ECO:0000313" key="2">
    <source>
        <dbReference type="Proteomes" id="UP001166286"/>
    </source>
</evidence>
<comment type="caution">
    <text evidence="1">The sequence shown here is derived from an EMBL/GenBank/DDBJ whole genome shotgun (WGS) entry which is preliminary data.</text>
</comment>
<protein>
    <submittedName>
        <fullName evidence="1">Uncharacterized protein</fullName>
    </submittedName>
</protein>
<reference evidence="1" key="1">
    <citation type="submission" date="2023-03" db="EMBL/GenBank/DDBJ databases">
        <title>Complete genome of Cladonia borealis.</title>
        <authorList>
            <person name="Park H."/>
        </authorList>
    </citation>
    <scope>NUCLEOTIDE SEQUENCE</scope>
    <source>
        <strain evidence="1">ANT050790</strain>
    </source>
</reference>
<gene>
    <name evidence="1" type="ORF">JMJ35_004939</name>
</gene>
<proteinExistence type="predicted"/>
<dbReference type="GO" id="GO:0000939">
    <property type="term" value="C:inner kinetochore"/>
    <property type="evidence" value="ECO:0007669"/>
    <property type="project" value="TreeGrafter"/>
</dbReference>
<sequence length="531" mass="58510">MPAATIEQGLSKTVGQDHALLKLMFVYDKYAPGILVLEKPRKNLMDSSHTDPDWVSQLERIHNKSSFTSTKISNRLASSRFLQRSSRRAKAPSTIQSDDEIEKFVNRLEDIRLSDIDVSDLSDPVLQIYTSTVQKASEDQIDDVLSPVFNEQTEKLASGQNISKASSQILKNVLPYTRYTKSLPHSVIEFFKHYLPKWDGQQDQQLVLDLLAYLPILPFEDLQTTLLNALETAILINSTNSHPQTLLLQFYTTLLRHWTVLLMATAPTPSQTTSLTSLTAHTTLLTHTLLTTSPTQRTTSLILSHFSSHLPLLQPPLSLPIPPPPPQQIYLLLFHSPTLSTLSLLSSLLAHHKTAFESTSTAPPPSRPAEHIPLLNATLIDTCNLLFRSRAFNTSDPHALGCCLPSAVTQKLASYTASLDPPQALTGLFSLSHHSALVALSIHTFREMEDEAEEQRPGSVRVRHAGPITQKSLAALGREGGVKVDWKEYRVAVLRWLEGVGVNGIRELGGATMKGLWGGRDAVGGAKEGGS</sequence>
<dbReference type="PANTHER" id="PTHR48208:SF2">
    <property type="entry name" value="CENTROMERE PROTEIN I"/>
    <property type="match status" value="1"/>
</dbReference>